<dbReference type="Pfam" id="PF19335">
    <property type="entry name" value="HMBD"/>
    <property type="match status" value="1"/>
</dbReference>
<evidence type="ECO:0000259" key="3">
    <source>
        <dbReference type="Pfam" id="PF19335"/>
    </source>
</evidence>
<evidence type="ECO:0000256" key="2">
    <source>
        <dbReference type="SAM" id="SignalP"/>
    </source>
</evidence>
<feature type="chain" id="PRO_5037394998" description="Heavy metal binding domain-containing protein" evidence="2">
    <location>
        <begin position="26"/>
        <end position="225"/>
    </location>
</feature>
<dbReference type="AlphaFoldDB" id="A0A956NEW9"/>
<feature type="region of interest" description="Disordered" evidence="1">
    <location>
        <begin position="193"/>
        <end position="225"/>
    </location>
</feature>
<gene>
    <name evidence="4" type="ORF">KDA27_12130</name>
</gene>
<reference evidence="4" key="2">
    <citation type="journal article" date="2021" name="Microbiome">
        <title>Successional dynamics and alternative stable states in a saline activated sludge microbial community over 9 years.</title>
        <authorList>
            <person name="Wang Y."/>
            <person name="Ye J."/>
            <person name="Ju F."/>
            <person name="Liu L."/>
            <person name="Boyd J.A."/>
            <person name="Deng Y."/>
            <person name="Parks D.H."/>
            <person name="Jiang X."/>
            <person name="Yin X."/>
            <person name="Woodcroft B.J."/>
            <person name="Tyson G.W."/>
            <person name="Hugenholtz P."/>
            <person name="Polz M.F."/>
            <person name="Zhang T."/>
        </authorList>
    </citation>
    <scope>NUCLEOTIDE SEQUENCE</scope>
    <source>
        <strain evidence="4">HKST-UBA02</strain>
    </source>
</reference>
<dbReference type="EMBL" id="JAGQHS010000057">
    <property type="protein sequence ID" value="MCA9756543.1"/>
    <property type="molecule type" value="Genomic_DNA"/>
</dbReference>
<reference evidence="4" key="1">
    <citation type="submission" date="2020-04" db="EMBL/GenBank/DDBJ databases">
        <authorList>
            <person name="Zhang T."/>
        </authorList>
    </citation>
    <scope>NUCLEOTIDE SEQUENCE</scope>
    <source>
        <strain evidence="4">HKST-UBA02</strain>
    </source>
</reference>
<dbReference type="GO" id="GO:0046872">
    <property type="term" value="F:metal ion binding"/>
    <property type="evidence" value="ECO:0007669"/>
    <property type="project" value="InterPro"/>
</dbReference>
<accession>A0A956NEW9</accession>
<comment type="caution">
    <text evidence="4">The sequence shown here is derived from an EMBL/GenBank/DDBJ whole genome shotgun (WGS) entry which is preliminary data.</text>
</comment>
<feature type="domain" description="Heavy metal binding" evidence="3">
    <location>
        <begin position="167"/>
        <end position="192"/>
    </location>
</feature>
<evidence type="ECO:0000313" key="5">
    <source>
        <dbReference type="Proteomes" id="UP000739538"/>
    </source>
</evidence>
<feature type="signal peptide" evidence="2">
    <location>
        <begin position="1"/>
        <end position="25"/>
    </location>
</feature>
<dbReference type="InterPro" id="IPR045800">
    <property type="entry name" value="HMBD"/>
</dbReference>
<protein>
    <recommendedName>
        <fullName evidence="3">Heavy metal binding domain-containing protein</fullName>
    </recommendedName>
</protein>
<evidence type="ECO:0000313" key="4">
    <source>
        <dbReference type="EMBL" id="MCA9756543.1"/>
    </source>
</evidence>
<name>A0A956NEW9_UNCEI</name>
<dbReference type="Proteomes" id="UP000739538">
    <property type="component" value="Unassembled WGS sequence"/>
</dbReference>
<sequence>MLHRTSLIAGAAALGLLLSSGPLLAQHAHGHDQAEGTNETMAGHSHHMAMRHGGEVTMTPQHHFEVLFTDDGPCLYLYGADQQPILDPKSVKAQVTLMDKDGKSQMMDLHYRGPDSSKGRTQGYFYADHDMSHMNVENMKAMFRVMGLQKDPIEFRTPIEVGDEAMYVCPMGDSPPAEDPGRCPKCGMELKKADSGHHMDSDEHEHGHMEGMMGHDDDDHDDHHH</sequence>
<proteinExistence type="predicted"/>
<evidence type="ECO:0000256" key="1">
    <source>
        <dbReference type="SAM" id="MobiDB-lite"/>
    </source>
</evidence>
<keyword evidence="2" id="KW-0732">Signal</keyword>
<organism evidence="4 5">
    <name type="scientific">Eiseniibacteriota bacterium</name>
    <dbReference type="NCBI Taxonomy" id="2212470"/>
    <lineage>
        <taxon>Bacteria</taxon>
        <taxon>Candidatus Eiseniibacteriota</taxon>
    </lineage>
</organism>